<dbReference type="EC" id="6.3.5.1" evidence="4"/>
<protein>
    <recommendedName>
        <fullName evidence="4">Glutamine-dependent NAD(+) synthetase</fullName>
        <ecNumber evidence="4">6.3.5.1</ecNumber>
    </recommendedName>
    <alternativeName>
        <fullName evidence="4">NAD(+) synthase [glutamine-hydrolyzing]</fullName>
    </alternativeName>
</protein>
<keyword evidence="6" id="KW-0315">Glutamine amidotransferase</keyword>
<evidence type="ECO:0000256" key="4">
    <source>
        <dbReference type="PIRNR" id="PIRNR006630"/>
    </source>
</evidence>
<dbReference type="InterPro" id="IPR014445">
    <property type="entry name" value="Gln-dep_NAD_synthase"/>
</dbReference>
<gene>
    <name evidence="6" type="ORF">AshY1_03850</name>
</gene>
<evidence type="ECO:0000256" key="3">
    <source>
        <dbReference type="ARBA" id="ARBA00022598"/>
    </source>
</evidence>
<dbReference type="InterPro" id="IPR003010">
    <property type="entry name" value="C-N_Hydrolase"/>
</dbReference>
<accession>A0ABZ2U8Q5</accession>
<dbReference type="Gene3D" id="3.60.110.10">
    <property type="entry name" value="Carbon-nitrogen hydrolase"/>
    <property type="match status" value="1"/>
</dbReference>
<dbReference type="CDD" id="cd07570">
    <property type="entry name" value="GAT_Gln-NAD-synth"/>
    <property type="match status" value="1"/>
</dbReference>
<dbReference type="EMBL" id="CP146843">
    <property type="protein sequence ID" value="WYY26498.1"/>
    <property type="molecule type" value="Genomic_DNA"/>
</dbReference>
<evidence type="ECO:0000259" key="5">
    <source>
        <dbReference type="Pfam" id="PF00795"/>
    </source>
</evidence>
<dbReference type="Proteomes" id="UP001484199">
    <property type="component" value="Chromosome"/>
</dbReference>
<feature type="domain" description="CN hydrolase" evidence="5">
    <location>
        <begin position="22"/>
        <end position="196"/>
    </location>
</feature>
<keyword evidence="4" id="KW-0520">NAD</keyword>
<comment type="pathway">
    <text evidence="1 4">Cofactor biosynthesis; NAD(+) biosynthesis; NAD(+) from deamido-NAD(+) (L-Gln route): step 1/1.</text>
</comment>
<dbReference type="PANTHER" id="PTHR23090:SF9">
    <property type="entry name" value="GLUTAMINE-DEPENDENT NAD(+) SYNTHETASE"/>
    <property type="match status" value="1"/>
</dbReference>
<dbReference type="RefSeq" id="WP_341266400.1">
    <property type="nucleotide sequence ID" value="NZ_CP146843.1"/>
</dbReference>
<dbReference type="Pfam" id="PF00795">
    <property type="entry name" value="CN_hydrolase"/>
    <property type="match status" value="1"/>
</dbReference>
<keyword evidence="3 4" id="KW-0436">Ligase</keyword>
<evidence type="ECO:0000313" key="6">
    <source>
        <dbReference type="EMBL" id="WYY26498.1"/>
    </source>
</evidence>
<comment type="catalytic activity">
    <reaction evidence="4">
        <text>deamido-NAD(+) + L-glutamine + ATP + H2O = L-glutamate + AMP + diphosphate + NAD(+) + H(+)</text>
        <dbReference type="Rhea" id="RHEA:24384"/>
        <dbReference type="ChEBI" id="CHEBI:15377"/>
        <dbReference type="ChEBI" id="CHEBI:15378"/>
        <dbReference type="ChEBI" id="CHEBI:29985"/>
        <dbReference type="ChEBI" id="CHEBI:30616"/>
        <dbReference type="ChEBI" id="CHEBI:33019"/>
        <dbReference type="ChEBI" id="CHEBI:57540"/>
        <dbReference type="ChEBI" id="CHEBI:58359"/>
        <dbReference type="ChEBI" id="CHEBI:58437"/>
        <dbReference type="ChEBI" id="CHEBI:456215"/>
        <dbReference type="EC" id="6.3.5.1"/>
    </reaction>
</comment>
<dbReference type="PIRSF" id="PIRSF006630">
    <property type="entry name" value="NADS_GAT"/>
    <property type="match status" value="1"/>
</dbReference>
<dbReference type="InterPro" id="IPR041856">
    <property type="entry name" value="NAD+_synth_C"/>
</dbReference>
<reference evidence="6" key="1">
    <citation type="submission" date="2024-03" db="EMBL/GenBank/DDBJ databases">
        <title>The Complete Genome of 'Candidatus Phytoplasma fraxini' AshY1 from the Ash Yellows Group.</title>
        <authorList>
            <person name="Boehm J.W."/>
            <person name="Huettel B."/>
            <person name="Schneider B."/>
            <person name="Kube M."/>
        </authorList>
    </citation>
    <scope>NUCLEOTIDE SEQUENCE [LARGE SCALE GENOMIC DNA]</scope>
    <source>
        <strain evidence="6">AshY1</strain>
    </source>
</reference>
<sequence>MYKNGYVKIELSSPDLHIGNSFENAKNIIKILNKSKSSFVLFSELCLSGYTAGDLFFETTFLKENLNSLEFIINNTSFQGVYFIGMPFLLKEVLFNAAVVIQNKKILGIILKKTIPNYKEFKEKRWFQSGKNIKTEIINFLGQKVPIGNILFINKEFDIVFGVEICQDLWTIETPSDLLVLNGAHLIFNLSSSTEHVDKDTLRKLAVLDHSRKQIGGYFYTSSGITESSLDNLFSNHKIAAVAGRIIGEKDLTNQDISLVVDVCVDSIKYQRRIDTTYADQIIGKEFPFYKSYFNLNKVECYEFEKSFNTTPFLNEDKTELNKQLKLSNVIQLLSLKTTMSSNPDDKILLEMKNRLNEILTLLVAVQYLKDNKKPLQNLEIIIKEDNYIDDSERLFFAKKLLQNLGINNVTIFRQEMKCFEASFNYELNKLVLVSDNLSDNANGEITYNCQSNSHLYNLNSGIPNTLMVELIIFYFQTKYRFVDENIKNFYLHQIEKFLDQKIIIEDFMLYYHLNNGLSKEKIAFLLEQTFFLNYKESLLLISQYIKNFYKNQYKRNRISPGPKILSCSLSYRTELQLPINIDREDTKLNILIY</sequence>
<evidence type="ECO:0000256" key="2">
    <source>
        <dbReference type="ARBA" id="ARBA00007145"/>
    </source>
</evidence>
<evidence type="ECO:0000256" key="1">
    <source>
        <dbReference type="ARBA" id="ARBA00005188"/>
    </source>
</evidence>
<dbReference type="PANTHER" id="PTHR23090">
    <property type="entry name" value="NH 3 /GLUTAMINE-DEPENDENT NAD + SYNTHETASE"/>
    <property type="match status" value="1"/>
</dbReference>
<keyword evidence="4" id="KW-0547">Nucleotide-binding</keyword>
<keyword evidence="7" id="KW-1185">Reference proteome</keyword>
<comment type="similarity">
    <text evidence="2 4">In the C-terminal section; belongs to the NAD synthetase family.</text>
</comment>
<dbReference type="SUPFAM" id="SSF56317">
    <property type="entry name" value="Carbon-nitrogen hydrolase"/>
    <property type="match status" value="1"/>
</dbReference>
<dbReference type="InterPro" id="IPR003694">
    <property type="entry name" value="NAD_synthase"/>
</dbReference>
<name>A0ABZ2U8Q5_ASHYP</name>
<proteinExistence type="inferred from homology"/>
<keyword evidence="4" id="KW-0067">ATP-binding</keyword>
<organism evidence="6 7">
    <name type="scientific">Ash yellows phytoplasma</name>
    <dbReference type="NCBI Taxonomy" id="35780"/>
    <lineage>
        <taxon>Bacteria</taxon>
        <taxon>Bacillati</taxon>
        <taxon>Mycoplasmatota</taxon>
        <taxon>Mollicutes</taxon>
        <taxon>Acholeplasmatales</taxon>
        <taxon>Acholeplasmataceae</taxon>
        <taxon>Candidatus Phytoplasma</taxon>
        <taxon>16SrVII (Ash yellows group)</taxon>
    </lineage>
</organism>
<dbReference type="InterPro" id="IPR036526">
    <property type="entry name" value="C-N_Hydrolase_sf"/>
</dbReference>
<evidence type="ECO:0000313" key="7">
    <source>
        <dbReference type="Proteomes" id="UP001484199"/>
    </source>
</evidence>
<dbReference type="Gene3D" id="1.10.10.1140">
    <property type="entry name" value="Glutamine-dependent NAD+ synthetase, C-terminal domain"/>
    <property type="match status" value="1"/>
</dbReference>